<evidence type="ECO:0000313" key="2">
    <source>
        <dbReference type="Proteomes" id="UP000790709"/>
    </source>
</evidence>
<accession>A0ACB8BWD2</accession>
<reference evidence="1" key="1">
    <citation type="journal article" date="2021" name="New Phytol.">
        <title>Evolutionary innovations through gain and loss of genes in the ectomycorrhizal Boletales.</title>
        <authorList>
            <person name="Wu G."/>
            <person name="Miyauchi S."/>
            <person name="Morin E."/>
            <person name="Kuo A."/>
            <person name="Drula E."/>
            <person name="Varga T."/>
            <person name="Kohler A."/>
            <person name="Feng B."/>
            <person name="Cao Y."/>
            <person name="Lipzen A."/>
            <person name="Daum C."/>
            <person name="Hundley H."/>
            <person name="Pangilinan J."/>
            <person name="Johnson J."/>
            <person name="Barry K."/>
            <person name="LaButti K."/>
            <person name="Ng V."/>
            <person name="Ahrendt S."/>
            <person name="Min B."/>
            <person name="Choi I.G."/>
            <person name="Park H."/>
            <person name="Plett J.M."/>
            <person name="Magnuson J."/>
            <person name="Spatafora J.W."/>
            <person name="Nagy L.G."/>
            <person name="Henrissat B."/>
            <person name="Grigoriev I.V."/>
            <person name="Yang Z.L."/>
            <person name="Xu J."/>
            <person name="Martin F.M."/>
        </authorList>
    </citation>
    <scope>NUCLEOTIDE SEQUENCE</scope>
    <source>
        <strain evidence="1">KUC20120723A-06</strain>
    </source>
</reference>
<dbReference type="Proteomes" id="UP000790709">
    <property type="component" value="Unassembled WGS sequence"/>
</dbReference>
<comment type="caution">
    <text evidence="1">The sequence shown here is derived from an EMBL/GenBank/DDBJ whole genome shotgun (WGS) entry which is preliminary data.</text>
</comment>
<protein>
    <submittedName>
        <fullName evidence="1">Uncharacterized protein</fullName>
    </submittedName>
</protein>
<organism evidence="1 2">
    <name type="scientific">Leucogyrophana mollusca</name>
    <dbReference type="NCBI Taxonomy" id="85980"/>
    <lineage>
        <taxon>Eukaryota</taxon>
        <taxon>Fungi</taxon>
        <taxon>Dikarya</taxon>
        <taxon>Basidiomycota</taxon>
        <taxon>Agaricomycotina</taxon>
        <taxon>Agaricomycetes</taxon>
        <taxon>Agaricomycetidae</taxon>
        <taxon>Boletales</taxon>
        <taxon>Boletales incertae sedis</taxon>
        <taxon>Leucogyrophana</taxon>
    </lineage>
</organism>
<name>A0ACB8BWD2_9AGAM</name>
<proteinExistence type="predicted"/>
<sequence>MPKSTQPSNLKRTTTSTRTTTTSRAKSAVDALAANLEANLAITSTTKGKQKAIPAESMSPEKTRLSAMRNVNKASHSLSSVVQSGWKASSEQPKKKSATLTSVSAAVSAANRALEDLREICPDDLDVERAASSIVGKLITLGVYESALAMLAAMRPRLVALTGAPPENTLPVSLPLPRSAPNTTALTLISTYLLHALTLAAHNHIDTLSDALSTAPTLVTWMPHFACLPEKHTDALLTRAYTVLTKACATPDAAHSPCSILLIRMYSLRCLLCTSPGTVQPTTFWDQAQKFSTLFVRVPSKTETETDAAGLVSGCIEALVRAAPPEFLQCTSFVGLCEFWMGFAKRGRDMRVLDRITDLMQSTPPNSQGTSVDALTEHVQGLTISSATAASSSGDHHTRDTVFRESAAVCATFVKATTSIEGRAGTDAGSEGASTGTYPSSTGVDTNASNTDNGDDGDDLRRAAGKLDRALERLRRAAIRVLDGGPNTDLLTDAPTTDLITSALDAYFVLARRAGTDAPDAALRFLARATSLVGGPLPPSFSTTTSAPATSVPAPSSALPRTQTHAPHRLPAAAHANYLRCISGAHHNLAGGLYHAGRYGAAVPFARAGCVLGGWAAAVRAGEGEREEGKGPEDEREKEGWRQLEEQLYRRWELLGVCYAKIGDRRPAYEAFRESVKSFPYALPGVGVSSHPHSQTHSHTQALDATPGLKQLGGIVDRLTYIGACELFLGPDEVSLRGCFQAPLPPAPPILAHLLERQLSALEAHMRKDGVRAVVVRLLADALRFYEAHGTPVGRARMLLRCVEFVWRGGGGEGGAWDGEELGREALSVLASEDLGHDAPLAAFVPQYIAAAHFWLALFAYRRQETSGVAYHAEEGCRVLRSIAHASANEAVSPKPGKSPKAARQVKTSPMAARPAKKSPKPKQIAASKRTVSVRQTKKGVAATKAPVTPRVRKVLQSVSINVAQASPPRADGEVNKAVAVIENFEGLLGLLQMNAHLLGLLGLVLLKVKLLEITKRLCEQQPLSSKDAYMTAAVDLTYEYLKLGKTKRAGAMFARSLSIIESGDVSDDVRVRYLLRYAEALALADNVPLSASSYCEAMALAEVATVEEKSMTSAQRIRARVGRLERAAMAAHVFAVIQYSKNNVVDALKNMMQALRLWNRAVDALARLNPPTNSGNKTVPDAEDSNPFEVSGKQGADGEDGQSSEQLTAQKAPARRNIMDGMEWRMIEGLLGTLLALTQAYFARGSSREAEYFAQQALDLAESVGAPAMAARALTRKAEIQLLQGHLEAGHESVRRAAELLEDIPGTEAADVRRLRADFSGEDGDARGLYEEATAMLEELERMFAGLDGGRRKSSLGVPPRSSLPEPSQGTVVPALLSAILRRHIWLLRDNADDAFKNLLDRLQALPASPEIKGEENALMGKLTLHGVYEQFRADMFLSSLAESTIAIPMGMSSSKTTALAPATDILGALDDAEKLFWADLVLTSRRGNVPHVREAAVSLAMIRALQTSLGRAGKEGPVLAARLLDSSTAITLQRELLEAIQHKFLEVQDLDDLQWPLMTLSGSPLPRPKPRAQTRFNRSPPDSEDDSEGDDSSTDRSLKSYWETIRAKYESHTLDATTLSAPRPAALPTNWTVVNISLTEDKSTMFVCRQRVQSEPLVFCVPLKGRRETEDDEHLAFEDALNELGEIIRLSDQGTRQAVHVKNDDPQARTAWWADRIALDKRMQELLENIEFCWLGAFKTILSQPVTTPTEIITDLRTRLDKVFKRSLPPQDKKQKSKTRLDDSILECFSSLSPKCRDEELEDLVYFILDLYQFHGVPVVISEVDVDQVTVDLRAALEEHALKRRGKVVPEEDSHLFLVLDKNVQGIPWESLPVLRGRSVSRIPSMEFLLDRLQLAELQRGSGDRANAADTRVDRAIVNPRKTFYVLNPSGDLKGTEGRFAPWLKDMHEVGWEGVIGRPPSEQQFLDALARKDLVVYFGHGGGEQYVRSHKIRHLPRCAATMLWGCSSGALKDMGEFDRVGTPYNYMLAGCPTLVANLWDVTDRDIDKFSQAVFDKLRLTAEGVGRSRVDGGDLGTSLVAAVAQSRQTCKLKYLTGAAPVVYGIPFYL</sequence>
<dbReference type="EMBL" id="MU266336">
    <property type="protein sequence ID" value="KAH7929994.1"/>
    <property type="molecule type" value="Genomic_DNA"/>
</dbReference>
<gene>
    <name evidence="1" type="ORF">BV22DRAFT_1001613</name>
</gene>
<keyword evidence="2" id="KW-1185">Reference proteome</keyword>
<evidence type="ECO:0000313" key="1">
    <source>
        <dbReference type="EMBL" id="KAH7929994.1"/>
    </source>
</evidence>